<reference evidence="2 3" key="1">
    <citation type="submission" date="2020-05" db="EMBL/GenBank/DDBJ databases">
        <title>Mucilaginibacter mali sp. nov.</title>
        <authorList>
            <person name="Kim H.S."/>
            <person name="Lee K.C."/>
            <person name="Suh M.K."/>
            <person name="Kim J.-S."/>
            <person name="Han K.-I."/>
            <person name="Eom M.K."/>
            <person name="Shin Y.K."/>
            <person name="Lee J.-S."/>
        </authorList>
    </citation>
    <scope>NUCLEOTIDE SEQUENCE [LARGE SCALE GENOMIC DNA]</scope>
    <source>
        <strain evidence="2 3">G2-14</strain>
    </source>
</reference>
<organism evidence="2 3">
    <name type="scientific">Mucilaginibacter mali</name>
    <dbReference type="NCBI Taxonomy" id="2740462"/>
    <lineage>
        <taxon>Bacteria</taxon>
        <taxon>Pseudomonadati</taxon>
        <taxon>Bacteroidota</taxon>
        <taxon>Sphingobacteriia</taxon>
        <taxon>Sphingobacteriales</taxon>
        <taxon>Sphingobacteriaceae</taxon>
        <taxon>Mucilaginibacter</taxon>
    </lineage>
</organism>
<feature type="transmembrane region" description="Helical" evidence="1">
    <location>
        <begin position="133"/>
        <end position="150"/>
    </location>
</feature>
<keyword evidence="1" id="KW-0812">Transmembrane</keyword>
<feature type="transmembrane region" description="Helical" evidence="1">
    <location>
        <begin position="294"/>
        <end position="312"/>
    </location>
</feature>
<evidence type="ECO:0000313" key="3">
    <source>
        <dbReference type="Proteomes" id="UP000505355"/>
    </source>
</evidence>
<dbReference type="KEGG" id="mmab:HQ865_10395"/>
<feature type="transmembrane region" description="Helical" evidence="1">
    <location>
        <begin position="246"/>
        <end position="263"/>
    </location>
</feature>
<feature type="transmembrane region" description="Helical" evidence="1">
    <location>
        <begin position="208"/>
        <end position="225"/>
    </location>
</feature>
<keyword evidence="3" id="KW-1185">Reference proteome</keyword>
<accession>A0A7D4QF63</accession>
<feature type="transmembrane region" description="Helical" evidence="1">
    <location>
        <begin position="318"/>
        <end position="340"/>
    </location>
</feature>
<dbReference type="Proteomes" id="UP000505355">
    <property type="component" value="Chromosome"/>
</dbReference>
<feature type="transmembrane region" description="Helical" evidence="1">
    <location>
        <begin position="170"/>
        <end position="188"/>
    </location>
</feature>
<name>A0A7D4QF63_9SPHI</name>
<feature type="transmembrane region" description="Helical" evidence="1">
    <location>
        <begin position="87"/>
        <end position="106"/>
    </location>
</feature>
<proteinExistence type="predicted"/>
<protein>
    <submittedName>
        <fullName evidence="2">Uncharacterized protein</fullName>
    </submittedName>
</protein>
<dbReference type="EMBL" id="CP054139">
    <property type="protein sequence ID" value="QKJ30152.1"/>
    <property type="molecule type" value="Genomic_DNA"/>
</dbReference>
<feature type="transmembrane region" description="Helical" evidence="1">
    <location>
        <begin position="269"/>
        <end position="287"/>
    </location>
</feature>
<dbReference type="AlphaFoldDB" id="A0A7D4QF63"/>
<dbReference type="RefSeq" id="WP_173414839.1">
    <property type="nucleotide sequence ID" value="NZ_CP054139.1"/>
</dbReference>
<evidence type="ECO:0000313" key="2">
    <source>
        <dbReference type="EMBL" id="QKJ30152.1"/>
    </source>
</evidence>
<keyword evidence="1" id="KW-1133">Transmembrane helix</keyword>
<sequence length="351" mass="40373">MEQIQSVFNLENAIGNWQQAMLVTALTPDDVEELTQHLVDEIERLQSSGLDQDEAWIIAKKRIGQPSDIDVEFSKVNSDFATNRNMLMAFWGATIFMVMQSLLFVLPTRLWHLVGHGSTLHIEYLLSYTQTNNLLNIFSVTILIGGIVIIARSNQIVIWFNRMLTKNSGIINPILLVAGSFIAFFNYIPFKNMFFNISKGTNFNSTLNMLAIIFYGSLIFGTAWFTMRYCKKELRNFKTFNENINWLTALAIGLIIQMIILSTKFFELYGLKYIIIALLFCTAGWMIGNSKRYVLNLFTVQLGAFYVYWVMLFMFAHWPWLSCATDYFSILFALIIGFIIKKLTTPHPHTS</sequence>
<gene>
    <name evidence="2" type="ORF">HQ865_10395</name>
</gene>
<evidence type="ECO:0000256" key="1">
    <source>
        <dbReference type="SAM" id="Phobius"/>
    </source>
</evidence>
<keyword evidence="1" id="KW-0472">Membrane</keyword>